<dbReference type="InterPro" id="IPR040663">
    <property type="entry name" value="DNA_pol_D_N"/>
</dbReference>
<dbReference type="KEGG" id="ccal:108632329"/>
<dbReference type="GO" id="GO:0006271">
    <property type="term" value="P:DNA strand elongation involved in DNA replication"/>
    <property type="evidence" value="ECO:0007669"/>
    <property type="project" value="TreeGrafter"/>
</dbReference>
<dbReference type="Pfam" id="PF04042">
    <property type="entry name" value="DNA_pol_E_B"/>
    <property type="match status" value="1"/>
</dbReference>
<evidence type="ECO:0000256" key="1">
    <source>
        <dbReference type="ARBA" id="ARBA00006035"/>
    </source>
</evidence>
<dbReference type="PANTHER" id="PTHR10416">
    <property type="entry name" value="DNA POLYMERASE DELTA SUBUNIT 2"/>
    <property type="match status" value="1"/>
</dbReference>
<proteinExistence type="inferred from homology"/>
<evidence type="ECO:0000313" key="5">
    <source>
        <dbReference type="Proteomes" id="UP000694925"/>
    </source>
</evidence>
<dbReference type="PANTHER" id="PTHR10416:SF0">
    <property type="entry name" value="DNA POLYMERASE DELTA SUBUNIT 2"/>
    <property type="match status" value="1"/>
</dbReference>
<dbReference type="Gene3D" id="3.60.21.50">
    <property type="match status" value="1"/>
</dbReference>
<evidence type="ECO:0000313" key="6">
    <source>
        <dbReference type="RefSeq" id="XP_017892316.2"/>
    </source>
</evidence>
<dbReference type="Gene3D" id="2.40.50.430">
    <property type="match status" value="1"/>
</dbReference>
<dbReference type="GO" id="GO:0043625">
    <property type="term" value="C:delta DNA polymerase complex"/>
    <property type="evidence" value="ECO:0007669"/>
    <property type="project" value="TreeGrafter"/>
</dbReference>
<dbReference type="Pfam" id="PF18018">
    <property type="entry name" value="DNA_pol_D_N"/>
    <property type="match status" value="1"/>
</dbReference>
<protein>
    <submittedName>
        <fullName evidence="6">DNA polymerase delta small subunit-like isoform X1</fullName>
    </submittedName>
</protein>
<accession>A0AAJ7NFA4</accession>
<comment type="similarity">
    <text evidence="1">Belongs to the DNA polymerase delta/II small subunit family.</text>
</comment>
<organism evidence="5 6">
    <name type="scientific">Ceratina calcarata</name>
    <dbReference type="NCBI Taxonomy" id="156304"/>
    <lineage>
        <taxon>Eukaryota</taxon>
        <taxon>Metazoa</taxon>
        <taxon>Ecdysozoa</taxon>
        <taxon>Arthropoda</taxon>
        <taxon>Hexapoda</taxon>
        <taxon>Insecta</taxon>
        <taxon>Pterygota</taxon>
        <taxon>Neoptera</taxon>
        <taxon>Endopterygota</taxon>
        <taxon>Hymenoptera</taxon>
        <taxon>Apocrita</taxon>
        <taxon>Aculeata</taxon>
        <taxon>Apoidea</taxon>
        <taxon>Anthophila</taxon>
        <taxon>Apidae</taxon>
        <taxon>Ceratina</taxon>
        <taxon>Zadontomerus</taxon>
    </lineage>
</organism>
<keyword evidence="5" id="KW-1185">Reference proteome</keyword>
<dbReference type="Proteomes" id="UP000694925">
    <property type="component" value="Unplaced"/>
</dbReference>
<evidence type="ECO:0000259" key="3">
    <source>
        <dbReference type="Pfam" id="PF04042"/>
    </source>
</evidence>
<dbReference type="GO" id="GO:0003677">
    <property type="term" value="F:DNA binding"/>
    <property type="evidence" value="ECO:0007669"/>
    <property type="project" value="InterPro"/>
</dbReference>
<gene>
    <name evidence="6" type="primary">LOC108632329</name>
</gene>
<name>A0AAJ7NFA4_9HYME</name>
<dbReference type="InterPro" id="IPR024826">
    <property type="entry name" value="DNA_pol_delta/II_ssu"/>
</dbReference>
<feature type="domain" description="DNA polymerase delta subunit OB-fold" evidence="4">
    <location>
        <begin position="80"/>
        <end position="210"/>
    </location>
</feature>
<reference evidence="6" key="1">
    <citation type="submission" date="2025-08" db="UniProtKB">
        <authorList>
            <consortium name="RefSeq"/>
        </authorList>
    </citation>
    <scope>IDENTIFICATION</scope>
    <source>
        <tissue evidence="6">Whole body</tissue>
    </source>
</reference>
<dbReference type="AlphaFoldDB" id="A0AAJ7NFA4"/>
<keyword evidence="2" id="KW-0235">DNA replication</keyword>
<dbReference type="InterPro" id="IPR007185">
    <property type="entry name" value="DNA_pol_a/d/e_bsu"/>
</dbReference>
<evidence type="ECO:0000259" key="4">
    <source>
        <dbReference type="Pfam" id="PF18018"/>
    </source>
</evidence>
<sequence length="492" mass="55417">MEIKFVRNCLETCPPSFVSIFIIARTMDTVIQCFQLLIPYYYSLLLPRMEVDPPPVYHREPLEFKSFNKFETCTKSFQQQYCSIYTARLKVLRNSLVQKAKIKWANIEVITLSELSERAEANTCTIIGTLYKHQELKPSILRELSEELQLVTQPARANYASFKDLLYLEDESLRVKLVGNLMDIQDIVTGCVCAVLGHELEDGSFSVTDWCFPGCCPKLSTFNHSERKGKVLIISGLDLANNAQLLSLNLLSEWITGMVGSKEVQDEIASTLCVIIAGNSVRGSVETYDHATYFERKAHDEAIFKKTALVTRKLDDFLLSIVQYCPVILMPGEFDPSCHTLPQQAFHPCILPQCSRFKDFHGVTNPWVGIINSRIVAGSSGQPIKDIMKVAGLADFSPLTWLERTLLWRHYAPTAPDTLPAYPFPEIDPFIITECPDIYFAANMDKYDTGLLTADDGQVVRLICVPKFSETQTGVLVDLHDLKTVPLSFTVA</sequence>
<evidence type="ECO:0000256" key="2">
    <source>
        <dbReference type="ARBA" id="ARBA00022705"/>
    </source>
</evidence>
<feature type="domain" description="DNA polymerase alpha/delta/epsilon subunit B" evidence="3">
    <location>
        <begin position="231"/>
        <end position="447"/>
    </location>
</feature>
<dbReference type="RefSeq" id="XP_017892316.2">
    <property type="nucleotide sequence ID" value="XM_018036827.2"/>
</dbReference>
<dbReference type="GeneID" id="108632329"/>